<dbReference type="RefSeq" id="WP_124906283.1">
    <property type="nucleotide sequence ID" value="NZ_RQJP01000002.1"/>
</dbReference>
<sequence>MKRLLYLISVVVFAAGLSSCNKDDDPAPDPVVGKWASDRVRISGLPAPFTASNGQELDALTQFGISTSFEIKSDKTFTETDRSGGTVVDFEGTWVYTGTELTKNYSDGDIIKLTYDDTKKQLLSETIAVQDSLVNPTTSKRQLVSFTLQLVYKHP</sequence>
<dbReference type="AlphaFoldDB" id="A0A3P1CNB7"/>
<reference evidence="1 2" key="1">
    <citation type="submission" date="2018-11" db="EMBL/GenBank/DDBJ databases">
        <authorList>
            <person name="Zhou Z."/>
            <person name="Wang G."/>
        </authorList>
    </citation>
    <scope>NUCLEOTIDE SEQUENCE [LARGE SCALE GENOMIC DNA]</scope>
    <source>
        <strain evidence="1 2">KCTC42998</strain>
    </source>
</reference>
<dbReference type="PROSITE" id="PS51257">
    <property type="entry name" value="PROKAR_LIPOPROTEIN"/>
    <property type="match status" value="1"/>
</dbReference>
<protein>
    <recommendedName>
        <fullName evidence="3">Lipocalin-like domain-containing protein</fullName>
    </recommendedName>
</protein>
<evidence type="ECO:0000313" key="2">
    <source>
        <dbReference type="Proteomes" id="UP000274271"/>
    </source>
</evidence>
<evidence type="ECO:0000313" key="1">
    <source>
        <dbReference type="EMBL" id="RRB14775.1"/>
    </source>
</evidence>
<dbReference type="OrthoDB" id="961488at2"/>
<comment type="caution">
    <text evidence="1">The sequence shown here is derived from an EMBL/GenBank/DDBJ whole genome shotgun (WGS) entry which is preliminary data.</text>
</comment>
<organism evidence="1 2">
    <name type="scientific">Larkinella knui</name>
    <dbReference type="NCBI Taxonomy" id="2025310"/>
    <lineage>
        <taxon>Bacteria</taxon>
        <taxon>Pseudomonadati</taxon>
        <taxon>Bacteroidota</taxon>
        <taxon>Cytophagia</taxon>
        <taxon>Cytophagales</taxon>
        <taxon>Spirosomataceae</taxon>
        <taxon>Larkinella</taxon>
    </lineage>
</organism>
<evidence type="ECO:0008006" key="3">
    <source>
        <dbReference type="Google" id="ProtNLM"/>
    </source>
</evidence>
<gene>
    <name evidence="1" type="ORF">EHT87_09400</name>
</gene>
<proteinExistence type="predicted"/>
<name>A0A3P1CNB7_9BACT</name>
<accession>A0A3P1CNB7</accession>
<dbReference type="EMBL" id="RQJP01000002">
    <property type="protein sequence ID" value="RRB14775.1"/>
    <property type="molecule type" value="Genomic_DNA"/>
</dbReference>
<keyword evidence="2" id="KW-1185">Reference proteome</keyword>
<dbReference type="Proteomes" id="UP000274271">
    <property type="component" value="Unassembled WGS sequence"/>
</dbReference>